<feature type="domain" description="Transposable element P transposase-like GTP-binding insertion" evidence="1">
    <location>
        <begin position="3"/>
        <end position="62"/>
    </location>
</feature>
<dbReference type="Pfam" id="PF21788">
    <property type="entry name" value="TNP-like_GBD"/>
    <property type="match status" value="1"/>
</dbReference>
<reference evidence="3" key="2">
    <citation type="submission" date="2018-07" db="EMBL/GenBank/DDBJ databases">
        <authorList>
            <person name="Quirk P.G."/>
            <person name="Krulwich T.A."/>
        </authorList>
    </citation>
    <scope>NUCLEOTIDE SEQUENCE</scope>
</reference>
<dbReference type="EMBL" id="UFQT01003490">
    <property type="protein sequence ID" value="SSX35053.1"/>
    <property type="molecule type" value="Genomic_DNA"/>
</dbReference>
<name>A0A336N250_CULSO</name>
<gene>
    <name evidence="3" type="primary">CSON009003</name>
</gene>
<protein>
    <submittedName>
        <fullName evidence="3">CSON009003 protein</fullName>
    </submittedName>
</protein>
<evidence type="ECO:0000313" key="3">
    <source>
        <dbReference type="EMBL" id="SSX35053.1"/>
    </source>
</evidence>
<sequence length="225" mass="26123">MITNNKKKMKVLNTVQVFSATVAKALLAYADMGKIEADEAIPLAKFINTVNNLFDVFNGSHTEKHPIRQPFTGQNCEKNQVDFLVKLDDVQEQQHHIEEEDMDMIEYEGPDIPKELLREIGKQLILKLGDKGMALSDSREFAVPSENFIEGLEIFEKIFRSIVLGNGYKIKTKFLRNTNQFHISNIDDELQMQIREHYFDFRVECFVKNVNKNVVIDKFKIFNYV</sequence>
<evidence type="ECO:0000313" key="2">
    <source>
        <dbReference type="EMBL" id="SSX15694.1"/>
    </source>
</evidence>
<dbReference type="EMBL" id="UFQS01003490">
    <property type="protein sequence ID" value="SSX15694.1"/>
    <property type="molecule type" value="Genomic_DNA"/>
</dbReference>
<evidence type="ECO:0000259" key="1">
    <source>
        <dbReference type="Pfam" id="PF21788"/>
    </source>
</evidence>
<reference evidence="2" key="1">
    <citation type="submission" date="2018-04" db="EMBL/GenBank/DDBJ databases">
        <authorList>
            <person name="Go L.Y."/>
            <person name="Mitchell J.A."/>
        </authorList>
    </citation>
    <scope>NUCLEOTIDE SEQUENCE</scope>
    <source>
        <tissue evidence="2">Whole organism</tissue>
    </source>
</reference>
<accession>A0A336N250</accession>
<dbReference type="InterPro" id="IPR048366">
    <property type="entry name" value="TNP-like_GBD"/>
</dbReference>
<proteinExistence type="predicted"/>
<dbReference type="AlphaFoldDB" id="A0A336N250"/>
<organism evidence="3">
    <name type="scientific">Culicoides sonorensis</name>
    <name type="common">Biting midge</name>
    <dbReference type="NCBI Taxonomy" id="179676"/>
    <lineage>
        <taxon>Eukaryota</taxon>
        <taxon>Metazoa</taxon>
        <taxon>Ecdysozoa</taxon>
        <taxon>Arthropoda</taxon>
        <taxon>Hexapoda</taxon>
        <taxon>Insecta</taxon>
        <taxon>Pterygota</taxon>
        <taxon>Neoptera</taxon>
        <taxon>Endopterygota</taxon>
        <taxon>Diptera</taxon>
        <taxon>Nematocera</taxon>
        <taxon>Chironomoidea</taxon>
        <taxon>Ceratopogonidae</taxon>
        <taxon>Ceratopogoninae</taxon>
        <taxon>Culicoides</taxon>
        <taxon>Monoculicoides</taxon>
    </lineage>
</organism>
<dbReference type="VEuPathDB" id="VectorBase:CSON009003"/>